<dbReference type="InterPro" id="IPR021457">
    <property type="entry name" value="DUF3108"/>
</dbReference>
<reference evidence="3" key="1">
    <citation type="submission" date="2016-11" db="EMBL/GenBank/DDBJ databases">
        <title>Trade-off between light-utilization and light-protection in marine flavobacteria.</title>
        <authorList>
            <person name="Kumagai Y."/>
            <person name="Yoshizawa S."/>
            <person name="Kogure K."/>
        </authorList>
    </citation>
    <scope>NUCLEOTIDE SEQUENCE [LARGE SCALE GENOMIC DNA]</scope>
    <source>
        <strain evidence="3">SG-18</strain>
    </source>
</reference>
<evidence type="ECO:0000313" key="2">
    <source>
        <dbReference type="EMBL" id="PQJ16373.1"/>
    </source>
</evidence>
<name>A0A2S7T8W5_9FLAO</name>
<organism evidence="2 3">
    <name type="scientific">Aureicoccus marinus</name>
    <dbReference type="NCBI Taxonomy" id="754435"/>
    <lineage>
        <taxon>Bacteria</taxon>
        <taxon>Pseudomonadati</taxon>
        <taxon>Bacteroidota</taxon>
        <taxon>Flavobacteriia</taxon>
        <taxon>Flavobacteriales</taxon>
        <taxon>Flavobacteriaceae</taxon>
        <taxon>Aureicoccus</taxon>
    </lineage>
</organism>
<keyword evidence="2" id="KW-0540">Nuclease</keyword>
<proteinExistence type="predicted"/>
<keyword evidence="3" id="KW-1185">Reference proteome</keyword>
<evidence type="ECO:0000313" key="3">
    <source>
        <dbReference type="Proteomes" id="UP000239366"/>
    </source>
</evidence>
<comment type="caution">
    <text evidence="2">The sequence shown here is derived from an EMBL/GenBank/DDBJ whole genome shotgun (WGS) entry which is preliminary data.</text>
</comment>
<dbReference type="OrthoDB" id="9808473at2"/>
<keyword evidence="1" id="KW-0732">Signal</keyword>
<gene>
    <name evidence="2" type="ORF">BST99_12190</name>
</gene>
<protein>
    <submittedName>
        <fullName evidence="2">ATP-dependent exonuclease</fullName>
    </submittedName>
</protein>
<dbReference type="GO" id="GO:0004527">
    <property type="term" value="F:exonuclease activity"/>
    <property type="evidence" value="ECO:0007669"/>
    <property type="project" value="UniProtKB-KW"/>
</dbReference>
<feature type="signal peptide" evidence="1">
    <location>
        <begin position="1"/>
        <end position="24"/>
    </location>
</feature>
<dbReference type="RefSeq" id="WP_105002046.1">
    <property type="nucleotide sequence ID" value="NZ_MQVX01000001.1"/>
</dbReference>
<dbReference type="Proteomes" id="UP000239366">
    <property type="component" value="Unassembled WGS sequence"/>
</dbReference>
<dbReference type="Pfam" id="PF11306">
    <property type="entry name" value="DUF3108"/>
    <property type="match status" value="1"/>
</dbReference>
<accession>A0A2S7T8W5</accession>
<feature type="chain" id="PRO_5015723653" evidence="1">
    <location>
        <begin position="25"/>
        <end position="265"/>
    </location>
</feature>
<dbReference type="EMBL" id="MQVX01000001">
    <property type="protein sequence ID" value="PQJ16373.1"/>
    <property type="molecule type" value="Genomic_DNA"/>
</dbReference>
<keyword evidence="2" id="KW-0269">Exonuclease</keyword>
<keyword evidence="2" id="KW-0378">Hydrolase</keyword>
<evidence type="ECO:0000256" key="1">
    <source>
        <dbReference type="SAM" id="SignalP"/>
    </source>
</evidence>
<sequence length="265" mass="30505">MKKTTLSLILVVFFGLTIPTSVNAQDKTTAFKAGEWLKFRIHYGIFNASFATLQLKNDSIDTIPVFHAVGKGRTTGLARLFFKVDDVYESYFGKNDLKPYRFIRKIDEGGYTKDLEIDFNYQTEQALMTDNKKKTKKNYEIHQDIQDIISASYYLRDRVDTNTLKKGDAVDLDMLFDEAGIYNFKLKYLGKDVLRTKYGKVECLKFRPLVQAGRIFKEKESLTLWVSNDLNRIPIRVKADLAVGSLKADLDGFNGLRNQFKILMK</sequence>
<dbReference type="AlphaFoldDB" id="A0A2S7T8W5"/>